<gene>
    <name evidence="5" type="ORF">EIL87_20155</name>
</gene>
<dbReference type="PANTHER" id="PTHR46268:SF27">
    <property type="entry name" value="UNIVERSAL STRESS PROTEIN RV2623"/>
    <property type="match status" value="1"/>
</dbReference>
<evidence type="ECO:0000256" key="1">
    <source>
        <dbReference type="ARBA" id="ARBA00008791"/>
    </source>
</evidence>
<keyword evidence="3" id="KW-0067">ATP-binding</keyword>
<reference evidence="5 6" key="1">
    <citation type="submission" date="2018-11" db="EMBL/GenBank/DDBJ databases">
        <title>Saccharopolyspora rhizosphaerae sp. nov., an actinomycete isolated from rhizosphere soil in Thailand.</title>
        <authorList>
            <person name="Intra B."/>
            <person name="Euanorasetr J."/>
            <person name="Take A."/>
            <person name="Inahashi Y."/>
            <person name="Mori M."/>
            <person name="Panbangred W."/>
            <person name="Matsumoto A."/>
        </authorList>
    </citation>
    <scope>NUCLEOTIDE SEQUENCE [LARGE SCALE GENOMIC DNA]</scope>
    <source>
        <strain evidence="5 6">H219</strain>
    </source>
</reference>
<dbReference type="OrthoDB" id="3404132at2"/>
<dbReference type="PRINTS" id="PR01438">
    <property type="entry name" value="UNVRSLSTRESS"/>
</dbReference>
<feature type="domain" description="UspA" evidence="4">
    <location>
        <begin position="158"/>
        <end position="292"/>
    </location>
</feature>
<protein>
    <submittedName>
        <fullName evidence="5">Universal stress protein</fullName>
    </submittedName>
</protein>
<dbReference type="GO" id="GO:0005524">
    <property type="term" value="F:ATP binding"/>
    <property type="evidence" value="ECO:0007669"/>
    <property type="project" value="UniProtKB-KW"/>
</dbReference>
<proteinExistence type="inferred from homology"/>
<dbReference type="PANTHER" id="PTHR46268">
    <property type="entry name" value="STRESS RESPONSE PROTEIN NHAX"/>
    <property type="match status" value="1"/>
</dbReference>
<sequence>MSSQSLKPVIVGVDGSSSAVHAVRWAAAEAHRRNARLRIVYADVLSLVYLPDLPGYPLPVPYIQAAQRQGKEWLRRAAEVAKSEVADLVVETEMRVGQAGAVLVDQSGEAQLVVVGSRGLGGFTGLVVGSVAVALSVHGHCPVGVVRGPGTALPEAPVVVGVDESATGEAALTTAFECAARRGVALRAVHTWNSVDADAARWTEGEGWDVAQTDQERWLAEHLAGWNEKFPDVEVHRYVSHDKPARALLQHAQQAQLVVVGARGRGGFTGLLLGSTSQQLLQHSPCPVIVAR</sequence>
<evidence type="ECO:0000259" key="4">
    <source>
        <dbReference type="Pfam" id="PF00582"/>
    </source>
</evidence>
<comment type="caution">
    <text evidence="5">The sequence shown here is derived from an EMBL/GenBank/DDBJ whole genome shotgun (WGS) entry which is preliminary data.</text>
</comment>
<keyword evidence="6" id="KW-1185">Reference proteome</keyword>
<dbReference type="Proteomes" id="UP000274515">
    <property type="component" value="Unassembled WGS sequence"/>
</dbReference>
<dbReference type="SUPFAM" id="SSF52402">
    <property type="entry name" value="Adenine nucleotide alpha hydrolases-like"/>
    <property type="match status" value="2"/>
</dbReference>
<feature type="domain" description="UspA" evidence="4">
    <location>
        <begin position="7"/>
        <end position="147"/>
    </location>
</feature>
<organism evidence="5 6">
    <name type="scientific">Saccharopolyspora rhizosphaerae</name>
    <dbReference type="NCBI Taxonomy" id="2492662"/>
    <lineage>
        <taxon>Bacteria</taxon>
        <taxon>Bacillati</taxon>
        <taxon>Actinomycetota</taxon>
        <taxon>Actinomycetes</taxon>
        <taxon>Pseudonocardiales</taxon>
        <taxon>Pseudonocardiaceae</taxon>
        <taxon>Saccharopolyspora</taxon>
    </lineage>
</organism>
<evidence type="ECO:0000256" key="3">
    <source>
        <dbReference type="ARBA" id="ARBA00022840"/>
    </source>
</evidence>
<dbReference type="EMBL" id="RSAA01000020">
    <property type="protein sequence ID" value="RRO14077.1"/>
    <property type="molecule type" value="Genomic_DNA"/>
</dbReference>
<dbReference type="InterPro" id="IPR006016">
    <property type="entry name" value="UspA"/>
</dbReference>
<dbReference type="Gene3D" id="3.40.50.620">
    <property type="entry name" value="HUPs"/>
    <property type="match status" value="2"/>
</dbReference>
<keyword evidence="2" id="KW-0547">Nucleotide-binding</keyword>
<dbReference type="InterPro" id="IPR014729">
    <property type="entry name" value="Rossmann-like_a/b/a_fold"/>
</dbReference>
<evidence type="ECO:0000256" key="2">
    <source>
        <dbReference type="ARBA" id="ARBA00022741"/>
    </source>
</evidence>
<dbReference type="AlphaFoldDB" id="A0A3R8PXL6"/>
<comment type="similarity">
    <text evidence="1">Belongs to the universal stress protein A family.</text>
</comment>
<evidence type="ECO:0000313" key="5">
    <source>
        <dbReference type="EMBL" id="RRO14077.1"/>
    </source>
</evidence>
<evidence type="ECO:0000313" key="6">
    <source>
        <dbReference type="Proteomes" id="UP000274515"/>
    </source>
</evidence>
<dbReference type="InterPro" id="IPR006015">
    <property type="entry name" value="Universal_stress_UspA"/>
</dbReference>
<name>A0A3R8PXL6_9PSEU</name>
<accession>A0A3R8PXL6</accession>
<dbReference type="Pfam" id="PF00582">
    <property type="entry name" value="Usp"/>
    <property type="match status" value="2"/>
</dbReference>